<protein>
    <submittedName>
        <fullName evidence="2">Uncharacterized protein</fullName>
    </submittedName>
</protein>
<dbReference type="RefSeq" id="WP_145670558.1">
    <property type="nucleotide sequence ID" value="NZ_VIWO01000004.1"/>
</dbReference>
<comment type="caution">
    <text evidence="2">The sequence shown here is derived from an EMBL/GenBank/DDBJ whole genome shotgun (WGS) entry which is preliminary data.</text>
</comment>
<dbReference type="OrthoDB" id="660602at2"/>
<evidence type="ECO:0000256" key="1">
    <source>
        <dbReference type="SAM" id="SignalP"/>
    </source>
</evidence>
<reference evidence="2 3" key="1">
    <citation type="submission" date="2019-06" db="EMBL/GenBank/DDBJ databases">
        <title>Sorghum-associated microbial communities from plants grown in Nebraska, USA.</title>
        <authorList>
            <person name="Schachtman D."/>
        </authorList>
    </citation>
    <scope>NUCLEOTIDE SEQUENCE [LARGE SCALE GENOMIC DNA]</scope>
    <source>
        <strain evidence="2 3">1209</strain>
    </source>
</reference>
<gene>
    <name evidence="2" type="ORF">FHW36_104246</name>
</gene>
<accession>A0A561PR31</accession>
<organism evidence="2 3">
    <name type="scientific">Chitinophaga polysaccharea</name>
    <dbReference type="NCBI Taxonomy" id="1293035"/>
    <lineage>
        <taxon>Bacteria</taxon>
        <taxon>Pseudomonadati</taxon>
        <taxon>Bacteroidota</taxon>
        <taxon>Chitinophagia</taxon>
        <taxon>Chitinophagales</taxon>
        <taxon>Chitinophagaceae</taxon>
        <taxon>Chitinophaga</taxon>
    </lineage>
</organism>
<dbReference type="EMBL" id="VIWO01000004">
    <property type="protein sequence ID" value="TWF40564.1"/>
    <property type="molecule type" value="Genomic_DNA"/>
</dbReference>
<sequence length="239" mass="25679">MKHYLIWIVLFSLLQAYTSPVAAQDSIPQRHYTRTGAWTTPVKRNTTINGIALSFMTIPWMKADTLEVNGLNLEIGPLAAFGAVYNVIGLVSSPFVRKNGATSRYGEMLGNFSVYPDADSGEVCLVRGLSLSAGGALACTRGISINGLTSMNSSVHGLEITGLVSIHYEFQGIMIAGLHNKSTYGRGLQVGLINACKAGKVVQIGLINKIGRRILPFVNCSFRKTSLPTGKEISSQISL</sequence>
<keyword evidence="1" id="KW-0732">Signal</keyword>
<feature type="chain" id="PRO_5021795307" evidence="1">
    <location>
        <begin position="24"/>
        <end position="239"/>
    </location>
</feature>
<dbReference type="AlphaFoldDB" id="A0A561PR31"/>
<proteinExistence type="predicted"/>
<evidence type="ECO:0000313" key="2">
    <source>
        <dbReference type="EMBL" id="TWF40564.1"/>
    </source>
</evidence>
<dbReference type="Proteomes" id="UP000320811">
    <property type="component" value="Unassembled WGS sequence"/>
</dbReference>
<evidence type="ECO:0000313" key="3">
    <source>
        <dbReference type="Proteomes" id="UP000320811"/>
    </source>
</evidence>
<keyword evidence="3" id="KW-1185">Reference proteome</keyword>
<name>A0A561PR31_9BACT</name>
<feature type="signal peptide" evidence="1">
    <location>
        <begin position="1"/>
        <end position="23"/>
    </location>
</feature>